<evidence type="ECO:0000256" key="1">
    <source>
        <dbReference type="ARBA" id="ARBA00004141"/>
    </source>
</evidence>
<feature type="transmembrane region" description="Helical" evidence="7">
    <location>
        <begin position="444"/>
        <end position="465"/>
    </location>
</feature>
<dbReference type="VEuPathDB" id="FungiDB:F503_00318"/>
<evidence type="ECO:0000256" key="6">
    <source>
        <dbReference type="SAM" id="MobiDB-lite"/>
    </source>
</evidence>
<comment type="subcellular location">
    <subcellularLocation>
        <location evidence="1">Membrane</location>
        <topology evidence="1">Multi-pass membrane protein</topology>
    </subcellularLocation>
</comment>
<keyword evidence="10" id="KW-1185">Reference proteome</keyword>
<dbReference type="SUPFAM" id="SSF103473">
    <property type="entry name" value="MFS general substrate transporter"/>
    <property type="match status" value="1"/>
</dbReference>
<evidence type="ECO:0000256" key="4">
    <source>
        <dbReference type="ARBA" id="ARBA00023136"/>
    </source>
</evidence>
<proteinExistence type="inferred from homology"/>
<dbReference type="Gene3D" id="1.20.1250.20">
    <property type="entry name" value="MFS general substrate transporter like domains"/>
    <property type="match status" value="1"/>
</dbReference>
<dbReference type="FunFam" id="1.20.1250.20:FF:000509">
    <property type="entry name" value="MFS general substrate transporter"/>
    <property type="match status" value="1"/>
</dbReference>
<evidence type="ECO:0000256" key="5">
    <source>
        <dbReference type="ARBA" id="ARBA00038347"/>
    </source>
</evidence>
<evidence type="ECO:0000256" key="3">
    <source>
        <dbReference type="ARBA" id="ARBA00022989"/>
    </source>
</evidence>
<feature type="transmembrane region" description="Helical" evidence="7">
    <location>
        <begin position="349"/>
        <end position="372"/>
    </location>
</feature>
<sequence length="533" mass="56348">MNSTIAADETQPLLAGEPTSGSTSPSPSPTLAGDATTLSFTDDPDNPRNWPAAFKWSIVCLLALLAFTVTFTCISVVPFAAHIVEELEGENSHGNVRAASVLLVTIWELGEAAGPLAIAPLSETASWGRSTVLTAATTMFAITTAGAALAPSAGLFIAARGFTGVAVATNVLNPAIVGDLFPPEQRGSAMALVQLAPLLGGAIGPALGGAVADTWGWRSVMWLSTALSVACNVLVWVAFRETFTPAIKYARKLRQRKENQKIASGAITPTEESIGAMPDVAAEIPETPATSSGLRHIRDAVLRPAILLADSFVLAILAIYGSVMFSYFYVMSVTLPDILETKYNYSSAATGSAFLIFSLGAFFSVVICNTYLDSIYLHLTSKYGRVVVDADGNSKRVGRPEFKLPLAACSALLLPLATVAYGWAAELTLPTPFLFVAEGLMGSSMLLTFIPLAAYVVDAFGLYAASAMTGVIVTRCLCGTFLPLAVSPLVDAFGYGWGFMVMAGICFSVTPIPVFVYYYGESWRQLSKYTRDV</sequence>
<dbReference type="OMA" id="GYGWGFM"/>
<protein>
    <submittedName>
        <fullName evidence="9">Major facilitator superfamily transporter</fullName>
    </submittedName>
</protein>
<dbReference type="eggNOG" id="KOG0255">
    <property type="taxonomic scope" value="Eukaryota"/>
</dbReference>
<dbReference type="PANTHER" id="PTHR23502">
    <property type="entry name" value="MAJOR FACILITATOR SUPERFAMILY"/>
    <property type="match status" value="1"/>
</dbReference>
<dbReference type="Proteomes" id="UP000016923">
    <property type="component" value="Unassembled WGS sequence"/>
</dbReference>
<accession>S3C6R4</accession>
<feature type="transmembrane region" description="Helical" evidence="7">
    <location>
        <begin position="131"/>
        <end position="150"/>
    </location>
</feature>
<dbReference type="STRING" id="1262450.S3C6R4"/>
<feature type="domain" description="Major facilitator superfamily (MFS) profile" evidence="8">
    <location>
        <begin position="58"/>
        <end position="521"/>
    </location>
</feature>
<name>S3C6R4_OPHP1</name>
<dbReference type="GO" id="GO:0016020">
    <property type="term" value="C:membrane"/>
    <property type="evidence" value="ECO:0007669"/>
    <property type="project" value="UniProtKB-SubCell"/>
</dbReference>
<dbReference type="GO" id="GO:0022857">
    <property type="term" value="F:transmembrane transporter activity"/>
    <property type="evidence" value="ECO:0007669"/>
    <property type="project" value="InterPro"/>
</dbReference>
<comment type="similarity">
    <text evidence="5">Belongs to the major facilitator superfamily. CAR1 family.</text>
</comment>
<dbReference type="InterPro" id="IPR020846">
    <property type="entry name" value="MFS_dom"/>
</dbReference>
<feature type="transmembrane region" description="Helical" evidence="7">
    <location>
        <begin position="58"/>
        <end position="84"/>
    </location>
</feature>
<feature type="region of interest" description="Disordered" evidence="6">
    <location>
        <begin position="1"/>
        <end position="44"/>
    </location>
</feature>
<dbReference type="EMBL" id="KE148150">
    <property type="protein sequence ID" value="EPE07596.1"/>
    <property type="molecule type" value="Genomic_DNA"/>
</dbReference>
<dbReference type="InterPro" id="IPR011701">
    <property type="entry name" value="MFS"/>
</dbReference>
<evidence type="ECO:0000313" key="9">
    <source>
        <dbReference type="EMBL" id="EPE07596.1"/>
    </source>
</evidence>
<feature type="transmembrane region" description="Helical" evidence="7">
    <location>
        <begin position="305"/>
        <end position="329"/>
    </location>
</feature>
<dbReference type="PROSITE" id="PS50850">
    <property type="entry name" value="MFS"/>
    <property type="match status" value="1"/>
</dbReference>
<reference evidence="9 10" key="1">
    <citation type="journal article" date="2013" name="BMC Genomics">
        <title>The genome and transcriptome of the pine saprophyte Ophiostoma piceae, and a comparison with the bark beetle-associated pine pathogen Grosmannia clavigera.</title>
        <authorList>
            <person name="Haridas S."/>
            <person name="Wang Y."/>
            <person name="Lim L."/>
            <person name="Massoumi Alamouti S."/>
            <person name="Jackman S."/>
            <person name="Docking R."/>
            <person name="Robertson G."/>
            <person name="Birol I."/>
            <person name="Bohlmann J."/>
            <person name="Breuil C."/>
        </authorList>
    </citation>
    <scope>NUCLEOTIDE SEQUENCE [LARGE SCALE GENOMIC DNA]</scope>
    <source>
        <strain evidence="9 10">UAMH 11346</strain>
    </source>
</reference>
<dbReference type="PANTHER" id="PTHR23502:SF163">
    <property type="entry name" value="MAJOR FACILITATOR SUPERFAMILY (MFS) PROFILE DOMAIN-CONTAINING PROTEIN"/>
    <property type="match status" value="1"/>
</dbReference>
<organism evidence="9 10">
    <name type="scientific">Ophiostoma piceae (strain UAMH 11346)</name>
    <name type="common">Sap stain fungus</name>
    <dbReference type="NCBI Taxonomy" id="1262450"/>
    <lineage>
        <taxon>Eukaryota</taxon>
        <taxon>Fungi</taxon>
        <taxon>Dikarya</taxon>
        <taxon>Ascomycota</taxon>
        <taxon>Pezizomycotina</taxon>
        <taxon>Sordariomycetes</taxon>
        <taxon>Sordariomycetidae</taxon>
        <taxon>Ophiostomatales</taxon>
        <taxon>Ophiostomataceae</taxon>
        <taxon>Ophiostoma</taxon>
    </lineage>
</organism>
<gene>
    <name evidence="9" type="ORF">F503_00318</name>
</gene>
<feature type="transmembrane region" description="Helical" evidence="7">
    <location>
        <begin position="404"/>
        <end position="424"/>
    </location>
</feature>
<evidence type="ECO:0000256" key="7">
    <source>
        <dbReference type="SAM" id="Phobius"/>
    </source>
</evidence>
<dbReference type="Pfam" id="PF07690">
    <property type="entry name" value="MFS_1"/>
    <property type="match status" value="1"/>
</dbReference>
<feature type="transmembrane region" description="Helical" evidence="7">
    <location>
        <begin position="472"/>
        <end position="490"/>
    </location>
</feature>
<keyword evidence="4 7" id="KW-0472">Membrane</keyword>
<evidence type="ECO:0000259" key="8">
    <source>
        <dbReference type="PROSITE" id="PS50850"/>
    </source>
</evidence>
<feature type="transmembrane region" description="Helical" evidence="7">
    <location>
        <begin position="189"/>
        <end position="208"/>
    </location>
</feature>
<dbReference type="AlphaFoldDB" id="S3C6R4"/>
<dbReference type="InterPro" id="IPR036259">
    <property type="entry name" value="MFS_trans_sf"/>
</dbReference>
<evidence type="ECO:0000256" key="2">
    <source>
        <dbReference type="ARBA" id="ARBA00022692"/>
    </source>
</evidence>
<dbReference type="OrthoDB" id="6770063at2759"/>
<dbReference type="HOGENOM" id="CLU_008455_1_0_1"/>
<feature type="transmembrane region" description="Helical" evidence="7">
    <location>
        <begin position="220"/>
        <end position="239"/>
    </location>
</feature>
<keyword evidence="2 7" id="KW-0812">Transmembrane</keyword>
<evidence type="ECO:0000313" key="10">
    <source>
        <dbReference type="Proteomes" id="UP000016923"/>
    </source>
</evidence>
<keyword evidence="3 7" id="KW-1133">Transmembrane helix</keyword>
<feature type="transmembrane region" description="Helical" evidence="7">
    <location>
        <begin position="496"/>
        <end position="519"/>
    </location>
</feature>